<dbReference type="PROSITE" id="PS00107">
    <property type="entry name" value="PROTEIN_KINASE_ATP"/>
    <property type="match status" value="1"/>
</dbReference>
<evidence type="ECO:0000259" key="19">
    <source>
        <dbReference type="PROSITE" id="PS50948"/>
    </source>
</evidence>
<keyword evidence="10" id="KW-1015">Disulfide bond</keyword>
<dbReference type="PROSITE" id="PS50948">
    <property type="entry name" value="PAN"/>
    <property type="match status" value="1"/>
</dbReference>
<comment type="caution">
    <text evidence="20">The sequence shown here is derived from an EMBL/GenBank/DDBJ whole genome shotgun (WGS) entry which is preliminary data.</text>
</comment>
<dbReference type="Pfam" id="PF07714">
    <property type="entry name" value="PK_Tyr_Ser-Thr"/>
    <property type="match status" value="1"/>
</dbReference>
<evidence type="ECO:0000256" key="10">
    <source>
        <dbReference type="ARBA" id="ARBA00023157"/>
    </source>
</evidence>
<evidence type="ECO:0000256" key="2">
    <source>
        <dbReference type="ARBA" id="ARBA00022475"/>
    </source>
</evidence>
<keyword evidence="6" id="KW-0430">Lectin</keyword>
<proteinExistence type="inferred from homology"/>
<feature type="domain" description="Apple" evidence="19">
    <location>
        <begin position="365"/>
        <end position="445"/>
    </location>
</feature>
<dbReference type="GO" id="GO:0048544">
    <property type="term" value="P:recognition of pollen"/>
    <property type="evidence" value="ECO:0007669"/>
    <property type="project" value="InterPro"/>
</dbReference>
<evidence type="ECO:0000256" key="5">
    <source>
        <dbReference type="ARBA" id="ARBA00022729"/>
    </source>
</evidence>
<dbReference type="InterPro" id="IPR001245">
    <property type="entry name" value="Ser-Thr/Tyr_kinase_cat_dom"/>
</dbReference>
<dbReference type="InterPro" id="IPR024171">
    <property type="entry name" value="SRK-like_kinase"/>
</dbReference>
<dbReference type="PANTHER" id="PTHR27002">
    <property type="entry name" value="RECEPTOR-LIKE SERINE/THREONINE-PROTEIN KINASE SD1-8"/>
    <property type="match status" value="1"/>
</dbReference>
<dbReference type="CDD" id="cd14066">
    <property type="entry name" value="STKc_IRAK"/>
    <property type="match status" value="1"/>
</dbReference>
<evidence type="ECO:0000256" key="3">
    <source>
        <dbReference type="ARBA" id="ARBA00022527"/>
    </source>
</evidence>
<evidence type="ECO:0000313" key="21">
    <source>
        <dbReference type="Proteomes" id="UP000694251"/>
    </source>
</evidence>
<feature type="transmembrane region" description="Helical" evidence="16">
    <location>
        <begin position="455"/>
        <end position="480"/>
    </location>
</feature>
<keyword evidence="2" id="KW-1003">Cell membrane</keyword>
<evidence type="ECO:0000259" key="18">
    <source>
        <dbReference type="PROSITE" id="PS50927"/>
    </source>
</evidence>
<keyword evidence="16" id="KW-1133">Transmembrane helix</keyword>
<gene>
    <name evidence="20" type="ORF">ISN44_As10g000790</name>
</gene>
<dbReference type="InterPro" id="IPR003609">
    <property type="entry name" value="Pan_app"/>
</dbReference>
<keyword evidence="5" id="KW-0732">Signal</keyword>
<evidence type="ECO:0000256" key="9">
    <source>
        <dbReference type="ARBA" id="ARBA00022840"/>
    </source>
</evidence>
<dbReference type="EMBL" id="JAEFBJ010000010">
    <property type="protein sequence ID" value="KAG7563253.1"/>
    <property type="molecule type" value="Genomic_DNA"/>
</dbReference>
<evidence type="ECO:0000256" key="12">
    <source>
        <dbReference type="ARBA" id="ARBA00047899"/>
    </source>
</evidence>
<protein>
    <recommendedName>
        <fullName evidence="14">Receptor-like serine/threonine-protein kinase</fullName>
        <ecNumber evidence="14">2.7.11.1</ecNumber>
    </recommendedName>
</protein>
<dbReference type="GO" id="GO:0004674">
    <property type="term" value="F:protein serine/threonine kinase activity"/>
    <property type="evidence" value="ECO:0007669"/>
    <property type="project" value="UniProtKB-KW"/>
</dbReference>
<keyword evidence="16" id="KW-0812">Transmembrane</keyword>
<dbReference type="Pfam" id="PF01453">
    <property type="entry name" value="B_lectin"/>
    <property type="match status" value="1"/>
</dbReference>
<dbReference type="PROSITE" id="PS00108">
    <property type="entry name" value="PROTEIN_KINASE_ST"/>
    <property type="match status" value="1"/>
</dbReference>
<dbReference type="FunFam" id="3.30.200.20:FF:000195">
    <property type="entry name" value="G-type lectin S-receptor-like serine/threonine-protein kinase"/>
    <property type="match status" value="1"/>
</dbReference>
<organism evidence="20 21">
    <name type="scientific">Arabidopsis suecica</name>
    <name type="common">Swedish thale-cress</name>
    <name type="synonym">Cardaminopsis suecica</name>
    <dbReference type="NCBI Taxonomy" id="45249"/>
    <lineage>
        <taxon>Eukaryota</taxon>
        <taxon>Viridiplantae</taxon>
        <taxon>Streptophyta</taxon>
        <taxon>Embryophyta</taxon>
        <taxon>Tracheophyta</taxon>
        <taxon>Spermatophyta</taxon>
        <taxon>Magnoliopsida</taxon>
        <taxon>eudicotyledons</taxon>
        <taxon>Gunneridae</taxon>
        <taxon>Pentapetalae</taxon>
        <taxon>rosids</taxon>
        <taxon>malvids</taxon>
        <taxon>Brassicales</taxon>
        <taxon>Brassicaceae</taxon>
        <taxon>Camelineae</taxon>
        <taxon>Arabidopsis</taxon>
    </lineage>
</organism>
<dbReference type="GO" id="GO:0005886">
    <property type="term" value="C:plasma membrane"/>
    <property type="evidence" value="ECO:0007669"/>
    <property type="project" value="UniProtKB-SubCell"/>
</dbReference>
<dbReference type="FunFam" id="1.10.510.10:FF:000060">
    <property type="entry name" value="G-type lectin S-receptor-like serine/threonine-protein kinase"/>
    <property type="match status" value="1"/>
</dbReference>
<dbReference type="GO" id="GO:0030246">
    <property type="term" value="F:carbohydrate binding"/>
    <property type="evidence" value="ECO:0007669"/>
    <property type="project" value="UniProtKB-KW"/>
</dbReference>
<evidence type="ECO:0000256" key="13">
    <source>
        <dbReference type="ARBA" id="ARBA00048679"/>
    </source>
</evidence>
<evidence type="ECO:0000256" key="11">
    <source>
        <dbReference type="ARBA" id="ARBA00023180"/>
    </source>
</evidence>
<dbReference type="SMART" id="SM00108">
    <property type="entry name" value="B_lectin"/>
    <property type="match status" value="1"/>
</dbReference>
<dbReference type="OrthoDB" id="785331at2759"/>
<dbReference type="CDD" id="cd00028">
    <property type="entry name" value="B_lectin"/>
    <property type="match status" value="1"/>
</dbReference>
<evidence type="ECO:0000256" key="1">
    <source>
        <dbReference type="ARBA" id="ARBA00004251"/>
    </source>
</evidence>
<comment type="catalytic activity">
    <reaction evidence="12 14">
        <text>L-threonyl-[protein] + ATP = O-phospho-L-threonyl-[protein] + ADP + H(+)</text>
        <dbReference type="Rhea" id="RHEA:46608"/>
        <dbReference type="Rhea" id="RHEA-COMP:11060"/>
        <dbReference type="Rhea" id="RHEA-COMP:11605"/>
        <dbReference type="ChEBI" id="CHEBI:15378"/>
        <dbReference type="ChEBI" id="CHEBI:30013"/>
        <dbReference type="ChEBI" id="CHEBI:30616"/>
        <dbReference type="ChEBI" id="CHEBI:61977"/>
        <dbReference type="ChEBI" id="CHEBI:456216"/>
        <dbReference type="EC" id="2.7.11.1"/>
    </reaction>
</comment>
<dbReference type="PIRSF" id="PIRSF000641">
    <property type="entry name" value="SRK"/>
    <property type="match status" value="1"/>
</dbReference>
<dbReference type="EC" id="2.7.11.1" evidence="14"/>
<dbReference type="SMART" id="SM00220">
    <property type="entry name" value="S_TKc"/>
    <property type="match status" value="1"/>
</dbReference>
<evidence type="ECO:0000256" key="7">
    <source>
        <dbReference type="ARBA" id="ARBA00022741"/>
    </source>
</evidence>
<evidence type="ECO:0000256" key="8">
    <source>
        <dbReference type="ARBA" id="ARBA00022777"/>
    </source>
</evidence>
<feature type="domain" description="Protein kinase" evidence="17">
    <location>
        <begin position="523"/>
        <end position="777"/>
    </location>
</feature>
<dbReference type="InterPro" id="IPR000858">
    <property type="entry name" value="S_locus_glycoprot_dom"/>
</dbReference>
<keyword evidence="11" id="KW-0325">Glycoprotein</keyword>
<comment type="catalytic activity">
    <reaction evidence="13 14">
        <text>L-seryl-[protein] + ATP = O-phospho-L-seryl-[protein] + ADP + H(+)</text>
        <dbReference type="Rhea" id="RHEA:17989"/>
        <dbReference type="Rhea" id="RHEA-COMP:9863"/>
        <dbReference type="Rhea" id="RHEA-COMP:11604"/>
        <dbReference type="ChEBI" id="CHEBI:15378"/>
        <dbReference type="ChEBI" id="CHEBI:29999"/>
        <dbReference type="ChEBI" id="CHEBI:30616"/>
        <dbReference type="ChEBI" id="CHEBI:83421"/>
        <dbReference type="ChEBI" id="CHEBI:456216"/>
        <dbReference type="EC" id="2.7.11.1"/>
    </reaction>
</comment>
<dbReference type="PANTHER" id="PTHR27002:SF150">
    <property type="entry name" value="RECEPTOR-LIKE SERINE_THREONINE-PROTEIN KINASE SD1-8"/>
    <property type="match status" value="1"/>
</dbReference>
<dbReference type="InterPro" id="IPR017441">
    <property type="entry name" value="Protein_kinase_ATP_BS"/>
</dbReference>
<dbReference type="InterPro" id="IPR001480">
    <property type="entry name" value="Bulb-type_lectin_dom"/>
</dbReference>
<dbReference type="AlphaFoldDB" id="A0A8T1ZR60"/>
<evidence type="ECO:0000256" key="16">
    <source>
        <dbReference type="SAM" id="Phobius"/>
    </source>
</evidence>
<dbReference type="GO" id="GO:0005524">
    <property type="term" value="F:ATP binding"/>
    <property type="evidence" value="ECO:0007669"/>
    <property type="project" value="UniProtKB-UniRule"/>
</dbReference>
<evidence type="ECO:0000256" key="6">
    <source>
        <dbReference type="ARBA" id="ARBA00022734"/>
    </source>
</evidence>
<feature type="domain" description="Bulb-type lectin" evidence="18">
    <location>
        <begin position="31"/>
        <end position="151"/>
    </location>
</feature>
<keyword evidence="8 14" id="KW-0418">Kinase</keyword>
<keyword evidence="7 14" id="KW-0547">Nucleotide-binding</keyword>
<dbReference type="PROSITE" id="PS50927">
    <property type="entry name" value="BULB_LECTIN"/>
    <property type="match status" value="1"/>
</dbReference>
<feature type="binding site" evidence="15">
    <location>
        <position position="551"/>
    </location>
    <ligand>
        <name>ATP</name>
        <dbReference type="ChEBI" id="CHEBI:30616"/>
    </ligand>
</feature>
<sequence>MFHFNMNLVIHHAYSLLFFFFIFLPAFSMSTSKLLSTETLTSNRTIVSQRSLFELGFFQLASDRWYVGIWYKNLPERTVVWVANREVPLSNTFGKLKFSDNNLVLVDQAGTRVWGTNFMGAVGSELVSELLDDGNFVIKNRGDNDTAGFLWQSFDFPTDTLLPGMALGWNYQRGINRYLVAWVTPDNPSKAGYTLNLKPRRWGEEYVSSSFPELFVTNARNLLYRTGTSIDLFLYTTEMYEDLLLEKGPLDDRQEQSPMDEAFLKDEIYIPAVQEVSFTAYNDSIFTRLTLSPDGILQHLTWNQTVEKWIESWHAPADKCDKFNLCGSFSYCDTKKSPVCRCLRGYTPRTETESIGCQLKKKRSCHIKEFFRQRNMRLPDTTASDMYLLGLEECKGNCVSDCSCIAFAVWVSANGSTVCIIWYEAHGLVDLRYSDYGQDLYLKMDPSEPDEKRTWVYIVIGVSVGIGLLIIMIIIAFIIFRFSKKKQQRAKAMAERIEGSPETEDLEIPLTNFETVSVATDNFSLTNKLGTGGFGTVFKGKLPDGNNIAVKRLSKASSQGTEEFMNEAKLIARLRHRNLVRLLSCCVDSGEKILIYEYLENLSLDCHLFDETRRSKLNWQRRFDIAIGIARGLLYLHQDSQYRIIHRDLKASNVLLDKDMTPKISDFGMARLVREDEIEANTMRRAGTYGYMAPEYAMGGTFSTKSDVYSFGVLLLEIVSGKKGIGSYDSTEDRTLPGWVWRKWSEGNALEVIDPVIRDSPSSSLAPASVFREKEVLRSIHVGLLCVQELSEDRPSMSSVLWLLGNENAEIPQPKASRYYARI</sequence>
<evidence type="ECO:0000256" key="4">
    <source>
        <dbReference type="ARBA" id="ARBA00022679"/>
    </source>
</evidence>
<dbReference type="InterPro" id="IPR008271">
    <property type="entry name" value="Ser/Thr_kinase_AS"/>
</dbReference>
<keyword evidence="21" id="KW-1185">Reference proteome</keyword>
<reference evidence="20 21" key="1">
    <citation type="submission" date="2020-12" db="EMBL/GenBank/DDBJ databases">
        <title>Concerted genomic and epigenomic changes stabilize Arabidopsis allopolyploids.</title>
        <authorList>
            <person name="Chen Z."/>
        </authorList>
    </citation>
    <scope>NUCLEOTIDE SEQUENCE [LARGE SCALE GENOMIC DNA]</scope>
    <source>
        <strain evidence="20">As9502</strain>
        <tissue evidence="20">Leaf</tissue>
    </source>
</reference>
<dbReference type="Pfam" id="PF08276">
    <property type="entry name" value="PAN_2"/>
    <property type="match status" value="1"/>
</dbReference>
<dbReference type="PROSITE" id="PS50011">
    <property type="entry name" value="PROTEIN_KINASE_DOM"/>
    <property type="match status" value="1"/>
</dbReference>
<dbReference type="GO" id="GO:0031625">
    <property type="term" value="F:ubiquitin protein ligase binding"/>
    <property type="evidence" value="ECO:0007669"/>
    <property type="project" value="UniProtKB-ARBA"/>
</dbReference>
<keyword evidence="4 14" id="KW-0808">Transferase</keyword>
<evidence type="ECO:0000256" key="14">
    <source>
        <dbReference type="PIRNR" id="PIRNR000641"/>
    </source>
</evidence>
<keyword evidence="3 14" id="KW-0723">Serine/threonine-protein kinase</keyword>
<keyword evidence="9 14" id="KW-0067">ATP-binding</keyword>
<evidence type="ECO:0000256" key="15">
    <source>
        <dbReference type="PROSITE-ProRule" id="PRU10141"/>
    </source>
</evidence>
<dbReference type="CDD" id="cd01098">
    <property type="entry name" value="PAN_AP_plant"/>
    <property type="match status" value="1"/>
</dbReference>
<name>A0A8T1ZR60_ARASU</name>
<accession>A0A8T1ZR60</accession>
<dbReference type="InterPro" id="IPR000719">
    <property type="entry name" value="Prot_kinase_dom"/>
</dbReference>
<dbReference type="SMART" id="SM00473">
    <property type="entry name" value="PAN_AP"/>
    <property type="match status" value="1"/>
</dbReference>
<dbReference type="Proteomes" id="UP000694251">
    <property type="component" value="Chromosome 10"/>
</dbReference>
<evidence type="ECO:0000313" key="20">
    <source>
        <dbReference type="EMBL" id="KAG7563253.1"/>
    </source>
</evidence>
<evidence type="ECO:0000259" key="17">
    <source>
        <dbReference type="PROSITE" id="PS50011"/>
    </source>
</evidence>
<keyword evidence="16" id="KW-0472">Membrane</keyword>
<comment type="similarity">
    <text evidence="14">Belongs to the protein kinase superfamily. Ser/Thr protein kinase family.</text>
</comment>
<comment type="subcellular location">
    <subcellularLocation>
        <location evidence="1">Cell membrane</location>
        <topology evidence="1">Single-pass type I membrane protein</topology>
    </subcellularLocation>
</comment>
<dbReference type="Pfam" id="PF00954">
    <property type="entry name" value="S_locus_glycop"/>
    <property type="match status" value="1"/>
</dbReference>